<sequence length="246" mass="27082">MSSPATEIRPGLYLGGITARLRAKELGIDYILSVLKQADVSGPETQPKRLVISVDDVEDANLLQHFPQCIAFIKRGLCSGGKVLVHCAMGISRSCTVMTAYLMSTESLSAEAALQQIREKRPICCPNEARLARCRKCRRLISTQNEVVSRSSDDVHQAPLPSSCLFVEPMQWMSEISNGQVQGKLYCPGCKTRIGSFNWAGMRSPTGAWVTPAFHIQLSRMDPEPSQEAQSTVQIRQPLFRAASQS</sequence>
<dbReference type="EMBL" id="JALJOV010000989">
    <property type="protein sequence ID" value="KAK9857158.1"/>
    <property type="molecule type" value="Genomic_DNA"/>
</dbReference>
<dbReference type="GO" id="GO:0005634">
    <property type="term" value="C:nucleus"/>
    <property type="evidence" value="ECO:0007669"/>
    <property type="project" value="TreeGrafter"/>
</dbReference>
<dbReference type="PROSITE" id="PS50054">
    <property type="entry name" value="TYR_PHOSPHATASE_DUAL"/>
    <property type="match status" value="1"/>
</dbReference>
<dbReference type="InterPro" id="IPR003595">
    <property type="entry name" value="Tyr_Pase_cat"/>
</dbReference>
<feature type="domain" description="Tyrosine specific protein phosphatases" evidence="6">
    <location>
        <begin position="64"/>
        <end position="122"/>
    </location>
</feature>
<dbReference type="InterPro" id="IPR000387">
    <property type="entry name" value="Tyr_Pase_dom"/>
</dbReference>
<keyword evidence="4" id="KW-0904">Protein phosphatase</keyword>
<evidence type="ECO:0000259" key="6">
    <source>
        <dbReference type="PROSITE" id="PS50056"/>
    </source>
</evidence>
<evidence type="ECO:0000256" key="4">
    <source>
        <dbReference type="ARBA" id="ARBA00022912"/>
    </source>
</evidence>
<organism evidence="7 8">
    <name type="scientific">Apatococcus fuscideae</name>
    <dbReference type="NCBI Taxonomy" id="2026836"/>
    <lineage>
        <taxon>Eukaryota</taxon>
        <taxon>Viridiplantae</taxon>
        <taxon>Chlorophyta</taxon>
        <taxon>core chlorophytes</taxon>
        <taxon>Trebouxiophyceae</taxon>
        <taxon>Chlorellales</taxon>
        <taxon>Chlorellaceae</taxon>
        <taxon>Apatococcus</taxon>
    </lineage>
</organism>
<keyword evidence="8" id="KW-1185">Reference proteome</keyword>
<feature type="domain" description="Tyrosine-protein phosphatase" evidence="5">
    <location>
        <begin position="3"/>
        <end position="143"/>
    </location>
</feature>
<dbReference type="SMART" id="SM00404">
    <property type="entry name" value="PTPc_motif"/>
    <property type="match status" value="1"/>
</dbReference>
<comment type="caution">
    <text evidence="7">The sequence shown here is derived from an EMBL/GenBank/DDBJ whole genome shotgun (WGS) entry which is preliminary data.</text>
</comment>
<dbReference type="PROSITE" id="PS50056">
    <property type="entry name" value="TYR_PHOSPHATASE_2"/>
    <property type="match status" value="1"/>
</dbReference>
<comment type="similarity">
    <text evidence="1">Belongs to the protein-tyrosine phosphatase family. Non-receptor class dual specificity subfamily.</text>
</comment>
<dbReference type="SMART" id="SM00195">
    <property type="entry name" value="DSPc"/>
    <property type="match status" value="1"/>
</dbReference>
<dbReference type="SUPFAM" id="SSF52799">
    <property type="entry name" value="(Phosphotyrosine protein) phosphatases II"/>
    <property type="match status" value="1"/>
</dbReference>
<proteinExistence type="inferred from homology"/>
<dbReference type="AlphaFoldDB" id="A0AAW1SV19"/>
<dbReference type="PANTHER" id="PTHR45848:SF4">
    <property type="entry name" value="DUAL SPECIFICITY PROTEIN PHOSPHATASE 12"/>
    <property type="match status" value="1"/>
</dbReference>
<dbReference type="GO" id="GO:0008138">
    <property type="term" value="F:protein tyrosine/serine/threonine phosphatase activity"/>
    <property type="evidence" value="ECO:0007669"/>
    <property type="project" value="TreeGrafter"/>
</dbReference>
<dbReference type="CDD" id="cd14498">
    <property type="entry name" value="DSP"/>
    <property type="match status" value="1"/>
</dbReference>
<name>A0AAW1SV19_9CHLO</name>
<reference evidence="7 8" key="1">
    <citation type="journal article" date="2024" name="Nat. Commun.">
        <title>Phylogenomics reveals the evolutionary origins of lichenization in chlorophyte algae.</title>
        <authorList>
            <person name="Puginier C."/>
            <person name="Libourel C."/>
            <person name="Otte J."/>
            <person name="Skaloud P."/>
            <person name="Haon M."/>
            <person name="Grisel S."/>
            <person name="Petersen M."/>
            <person name="Berrin J.G."/>
            <person name="Delaux P.M."/>
            <person name="Dal Grande F."/>
            <person name="Keller J."/>
        </authorList>
    </citation>
    <scope>NUCLEOTIDE SEQUENCE [LARGE SCALE GENOMIC DNA]</scope>
    <source>
        <strain evidence="7 8">SAG 2523</strain>
    </source>
</reference>
<dbReference type="PANTHER" id="PTHR45848">
    <property type="entry name" value="DUAL SPECIFICITY PROTEIN PHOSPHATASE 12 FAMILY MEMBER"/>
    <property type="match status" value="1"/>
</dbReference>
<dbReference type="InterPro" id="IPR000340">
    <property type="entry name" value="Dual-sp_phosphatase_cat-dom"/>
</dbReference>
<accession>A0AAW1SV19</accession>
<dbReference type="InterPro" id="IPR020422">
    <property type="entry name" value="TYR_PHOSPHATASE_DUAL_dom"/>
</dbReference>
<keyword evidence="3" id="KW-0378">Hydrolase</keyword>
<dbReference type="InterPro" id="IPR029021">
    <property type="entry name" value="Prot-tyrosine_phosphatase-like"/>
</dbReference>
<dbReference type="Pfam" id="PF00782">
    <property type="entry name" value="DSPc"/>
    <property type="match status" value="1"/>
</dbReference>
<protein>
    <recommendedName>
        <fullName evidence="2">protein-tyrosine-phosphatase</fullName>
        <ecNumber evidence="2">3.1.3.48</ecNumber>
    </recommendedName>
</protein>
<evidence type="ECO:0000313" key="7">
    <source>
        <dbReference type="EMBL" id="KAK9857158.1"/>
    </source>
</evidence>
<evidence type="ECO:0000313" key="8">
    <source>
        <dbReference type="Proteomes" id="UP001485043"/>
    </source>
</evidence>
<evidence type="ECO:0000256" key="2">
    <source>
        <dbReference type="ARBA" id="ARBA00013064"/>
    </source>
</evidence>
<evidence type="ECO:0000256" key="3">
    <source>
        <dbReference type="ARBA" id="ARBA00022801"/>
    </source>
</evidence>
<gene>
    <name evidence="7" type="ORF">WJX84_001541</name>
</gene>
<dbReference type="Proteomes" id="UP001485043">
    <property type="component" value="Unassembled WGS sequence"/>
</dbReference>
<dbReference type="EC" id="3.1.3.48" evidence="2"/>
<dbReference type="GO" id="GO:0004725">
    <property type="term" value="F:protein tyrosine phosphatase activity"/>
    <property type="evidence" value="ECO:0007669"/>
    <property type="project" value="UniProtKB-EC"/>
</dbReference>
<evidence type="ECO:0000259" key="5">
    <source>
        <dbReference type="PROSITE" id="PS50054"/>
    </source>
</evidence>
<dbReference type="Gene3D" id="3.90.190.10">
    <property type="entry name" value="Protein tyrosine phosphatase superfamily"/>
    <property type="match status" value="1"/>
</dbReference>
<evidence type="ECO:0000256" key="1">
    <source>
        <dbReference type="ARBA" id="ARBA00008601"/>
    </source>
</evidence>